<dbReference type="Proteomes" id="UP001283361">
    <property type="component" value="Unassembled WGS sequence"/>
</dbReference>
<evidence type="ECO:0000313" key="3">
    <source>
        <dbReference type="Proteomes" id="UP001283361"/>
    </source>
</evidence>
<accession>A0AAE0ZYW9</accession>
<comment type="caution">
    <text evidence="2">The sequence shown here is derived from an EMBL/GenBank/DDBJ whole genome shotgun (WGS) entry which is preliminary data.</text>
</comment>
<proteinExistence type="predicted"/>
<dbReference type="AlphaFoldDB" id="A0AAE0ZYW9"/>
<feature type="region of interest" description="Disordered" evidence="1">
    <location>
        <begin position="1"/>
        <end position="34"/>
    </location>
</feature>
<gene>
    <name evidence="2" type="ORF">RRG08_060151</name>
</gene>
<name>A0AAE0ZYW9_9GAST</name>
<reference evidence="2" key="1">
    <citation type="journal article" date="2023" name="G3 (Bethesda)">
        <title>A reference genome for the long-term kleptoplast-retaining sea slug Elysia crispata morphotype clarki.</title>
        <authorList>
            <person name="Eastman K.E."/>
            <person name="Pendleton A.L."/>
            <person name="Shaikh M.A."/>
            <person name="Suttiyut T."/>
            <person name="Ogas R."/>
            <person name="Tomko P."/>
            <person name="Gavelis G."/>
            <person name="Widhalm J.R."/>
            <person name="Wisecaver J.H."/>
        </authorList>
    </citation>
    <scope>NUCLEOTIDE SEQUENCE</scope>
    <source>
        <strain evidence="2">ECLA1</strain>
    </source>
</reference>
<protein>
    <submittedName>
        <fullName evidence="2">Uncharacterized protein</fullName>
    </submittedName>
</protein>
<dbReference type="EMBL" id="JAWDGP010002984">
    <property type="protein sequence ID" value="KAK3778224.1"/>
    <property type="molecule type" value="Genomic_DNA"/>
</dbReference>
<evidence type="ECO:0000256" key="1">
    <source>
        <dbReference type="SAM" id="MobiDB-lite"/>
    </source>
</evidence>
<organism evidence="2 3">
    <name type="scientific">Elysia crispata</name>
    <name type="common">lettuce slug</name>
    <dbReference type="NCBI Taxonomy" id="231223"/>
    <lineage>
        <taxon>Eukaryota</taxon>
        <taxon>Metazoa</taxon>
        <taxon>Spiralia</taxon>
        <taxon>Lophotrochozoa</taxon>
        <taxon>Mollusca</taxon>
        <taxon>Gastropoda</taxon>
        <taxon>Heterobranchia</taxon>
        <taxon>Euthyneura</taxon>
        <taxon>Panpulmonata</taxon>
        <taxon>Sacoglossa</taxon>
        <taxon>Placobranchoidea</taxon>
        <taxon>Plakobranchidae</taxon>
        <taxon>Elysia</taxon>
    </lineage>
</organism>
<sequence length="76" mass="8014">MASTKGPEPAPLAGPSSSAHLGPMLSRSRRPSAFVTDGDVQAIKVIIRIFSQGNPKDANEETILAQCKHFPDSPGE</sequence>
<keyword evidence="3" id="KW-1185">Reference proteome</keyword>
<evidence type="ECO:0000313" key="2">
    <source>
        <dbReference type="EMBL" id="KAK3778224.1"/>
    </source>
</evidence>